<evidence type="ECO:0000256" key="11">
    <source>
        <dbReference type="SAM" id="MobiDB-lite"/>
    </source>
</evidence>
<feature type="compositionally biased region" description="Polar residues" evidence="11">
    <location>
        <begin position="232"/>
        <end position="255"/>
    </location>
</feature>
<evidence type="ECO:0000256" key="5">
    <source>
        <dbReference type="ARBA" id="ARBA00023163"/>
    </source>
</evidence>
<feature type="DNA-binding region" description="Homeobox" evidence="8">
    <location>
        <begin position="90"/>
        <end position="149"/>
    </location>
</feature>
<dbReference type="PANTHER" id="PTHR24326">
    <property type="entry name" value="HOMEOBOX-LEUCINE ZIPPER PROTEIN"/>
    <property type="match status" value="1"/>
</dbReference>
<evidence type="ECO:0000256" key="9">
    <source>
        <dbReference type="RuleBase" id="RU000682"/>
    </source>
</evidence>
<reference evidence="13" key="1">
    <citation type="submission" date="2024-02" db="EMBL/GenBank/DDBJ databases">
        <authorList>
            <consortium name="ELIXIR-Norway"/>
            <consortium name="Elixir Norway"/>
        </authorList>
    </citation>
    <scope>NUCLEOTIDE SEQUENCE</scope>
</reference>
<dbReference type="Gene3D" id="1.10.10.60">
    <property type="entry name" value="Homeodomain-like"/>
    <property type="match status" value="1"/>
</dbReference>
<keyword evidence="2" id="KW-0805">Transcription regulation</keyword>
<evidence type="ECO:0000256" key="6">
    <source>
        <dbReference type="ARBA" id="ARBA00023242"/>
    </source>
</evidence>
<keyword evidence="5" id="KW-0804">Transcription</keyword>
<feature type="domain" description="Homeobox" evidence="12">
    <location>
        <begin position="88"/>
        <end position="148"/>
    </location>
</feature>
<evidence type="ECO:0000256" key="3">
    <source>
        <dbReference type="ARBA" id="ARBA00023125"/>
    </source>
</evidence>
<keyword evidence="4 8" id="KW-0371">Homeobox</keyword>
<evidence type="ECO:0000256" key="2">
    <source>
        <dbReference type="ARBA" id="ARBA00023015"/>
    </source>
</evidence>
<dbReference type="EMBL" id="OZ020109">
    <property type="protein sequence ID" value="CAK9261895.1"/>
    <property type="molecule type" value="Genomic_DNA"/>
</dbReference>
<accession>A0ABP0W8M4</accession>
<sequence>MVVTSVAFFSPNYLLTTHKQVSESTPDSLVAMLASCNSMGLQVPHSGGGLEDAVVGCGQKRPFYPSFVDGSLGGEEAGVDDDGVDDCSPSVEKKRRLTFDQVRSLERNFELENKLEPERKMQLAKELGLQPRQVAVWFQNRRARWKTKQLERDYEVLSLDYNRMKAEYETIVLEKEKLKTEIQELSGKTQAEFRGCVDAHVDTNQSRLSPGGPRAAADSVSVKAEMISELVTQQTTSEPAAAQWKQQQLPSSTPITVDIISSSKSKESKEQSTTSSGSNNSSEILDTDSPRAIDNYRLSLCNQATVTREKEDDEEEEQQQLHQGLTNCSQFISESFGGDPSLLHVVADDLCCSAAGGGARISSPAQMFQRVAIKLEADGSSNSCYQDDQSCNYFLSQMDDKAAMPWWDWA</sequence>
<organism evidence="13 14">
    <name type="scientific">Sphagnum jensenii</name>
    <dbReference type="NCBI Taxonomy" id="128206"/>
    <lineage>
        <taxon>Eukaryota</taxon>
        <taxon>Viridiplantae</taxon>
        <taxon>Streptophyta</taxon>
        <taxon>Embryophyta</taxon>
        <taxon>Bryophyta</taxon>
        <taxon>Sphagnophytina</taxon>
        <taxon>Sphagnopsida</taxon>
        <taxon>Sphagnales</taxon>
        <taxon>Sphagnaceae</taxon>
        <taxon>Sphagnum</taxon>
    </lineage>
</organism>
<keyword evidence="14" id="KW-1185">Reference proteome</keyword>
<keyword evidence="3 8" id="KW-0238">DNA-binding</keyword>
<dbReference type="InterPro" id="IPR001356">
    <property type="entry name" value="HD"/>
</dbReference>
<gene>
    <name evidence="13" type="ORF">CSSPJE1EN1_LOCUS7373</name>
</gene>
<keyword evidence="10" id="KW-0175">Coiled coil</keyword>
<evidence type="ECO:0000256" key="1">
    <source>
        <dbReference type="ARBA" id="ARBA00004123"/>
    </source>
</evidence>
<evidence type="ECO:0000256" key="7">
    <source>
        <dbReference type="ARBA" id="ARBA00025748"/>
    </source>
</evidence>
<dbReference type="PROSITE" id="PS50071">
    <property type="entry name" value="HOMEOBOX_2"/>
    <property type="match status" value="1"/>
</dbReference>
<evidence type="ECO:0000313" key="13">
    <source>
        <dbReference type="EMBL" id="CAK9261895.1"/>
    </source>
</evidence>
<feature type="coiled-coil region" evidence="10">
    <location>
        <begin position="147"/>
        <end position="188"/>
    </location>
</feature>
<proteinExistence type="inferred from homology"/>
<evidence type="ECO:0000256" key="10">
    <source>
        <dbReference type="SAM" id="Coils"/>
    </source>
</evidence>
<dbReference type="Pfam" id="PF02183">
    <property type="entry name" value="HALZ"/>
    <property type="match status" value="1"/>
</dbReference>
<dbReference type="InterPro" id="IPR017970">
    <property type="entry name" value="Homeobox_CS"/>
</dbReference>
<keyword evidence="6 8" id="KW-0539">Nucleus</keyword>
<feature type="region of interest" description="Disordered" evidence="11">
    <location>
        <begin position="232"/>
        <end position="289"/>
    </location>
</feature>
<dbReference type="PRINTS" id="PR00031">
    <property type="entry name" value="HTHREPRESSR"/>
</dbReference>
<evidence type="ECO:0000313" key="14">
    <source>
        <dbReference type="Proteomes" id="UP001497444"/>
    </source>
</evidence>
<dbReference type="Pfam" id="PF00046">
    <property type="entry name" value="Homeodomain"/>
    <property type="match status" value="1"/>
</dbReference>
<dbReference type="PROSITE" id="PS00027">
    <property type="entry name" value="HOMEOBOX_1"/>
    <property type="match status" value="1"/>
</dbReference>
<dbReference type="InterPro" id="IPR009057">
    <property type="entry name" value="Homeodomain-like_sf"/>
</dbReference>
<dbReference type="SUPFAM" id="SSF46689">
    <property type="entry name" value="Homeodomain-like"/>
    <property type="match status" value="1"/>
</dbReference>
<protein>
    <recommendedName>
        <fullName evidence="12">Homeobox domain-containing protein</fullName>
    </recommendedName>
</protein>
<dbReference type="CDD" id="cd00086">
    <property type="entry name" value="homeodomain"/>
    <property type="match status" value="1"/>
</dbReference>
<dbReference type="Proteomes" id="UP001497444">
    <property type="component" value="Chromosome 14"/>
</dbReference>
<evidence type="ECO:0000256" key="8">
    <source>
        <dbReference type="PROSITE-ProRule" id="PRU00108"/>
    </source>
</evidence>
<comment type="similarity">
    <text evidence="7">Belongs to the HD-ZIP homeobox family. Class I subfamily.</text>
</comment>
<feature type="compositionally biased region" description="Low complexity" evidence="11">
    <location>
        <begin position="271"/>
        <end position="282"/>
    </location>
</feature>
<dbReference type="InterPro" id="IPR003106">
    <property type="entry name" value="Leu_zip_homeo"/>
</dbReference>
<dbReference type="PANTHER" id="PTHR24326:SF606">
    <property type="entry name" value="HOMEOBOX-LEUCINE ZIPPER PROTEIN ATHB-54"/>
    <property type="match status" value="1"/>
</dbReference>
<evidence type="ECO:0000256" key="4">
    <source>
        <dbReference type="ARBA" id="ARBA00023155"/>
    </source>
</evidence>
<dbReference type="InterPro" id="IPR000047">
    <property type="entry name" value="HTH_motif"/>
</dbReference>
<dbReference type="SMART" id="SM00389">
    <property type="entry name" value="HOX"/>
    <property type="match status" value="1"/>
</dbReference>
<comment type="subcellular location">
    <subcellularLocation>
        <location evidence="1 8 9">Nucleus</location>
    </subcellularLocation>
</comment>
<evidence type="ECO:0000259" key="12">
    <source>
        <dbReference type="PROSITE" id="PS50071"/>
    </source>
</evidence>
<name>A0ABP0W8M4_9BRYO</name>
<dbReference type="InterPro" id="IPR045224">
    <property type="entry name" value="HDZip_class_I_plant"/>
</dbReference>